<evidence type="ECO:0000313" key="1">
    <source>
        <dbReference type="EMBL" id="SUK56963.1"/>
    </source>
</evidence>
<dbReference type="Pfam" id="PF06116">
    <property type="entry name" value="RinB"/>
    <property type="match status" value="1"/>
</dbReference>
<sequence>MIEVQITSITGRDYYATTNLTFSKYVENISSSKARYIRAKDTLDKTSWVKIDAIEAITLLGGRYMIKQILRLLFLLAMYELGKCVTEQVYIMMTANDDVEAPSDYVFRAEVSE</sequence>
<gene>
    <name evidence="1" type="ORF">NCTC6133_02698</name>
</gene>
<dbReference type="InterPro" id="IPR009300">
    <property type="entry name" value="Transcription_activator_RinB"/>
</dbReference>
<dbReference type="AlphaFoldDB" id="A0A380DV74"/>
<accession>A0A380DV74</accession>
<proteinExistence type="predicted"/>
<dbReference type="NCBIfam" id="NF047427">
    <property type="entry name" value="phage_activ_RinB"/>
    <property type="match status" value="1"/>
</dbReference>
<dbReference type="EMBL" id="UHAP01000001">
    <property type="protein sequence ID" value="SUK56963.1"/>
    <property type="molecule type" value="Genomic_DNA"/>
</dbReference>
<dbReference type="GO" id="GO:0006355">
    <property type="term" value="P:regulation of DNA-templated transcription"/>
    <property type="evidence" value="ECO:0007669"/>
    <property type="project" value="InterPro"/>
</dbReference>
<dbReference type="Proteomes" id="UP000255091">
    <property type="component" value="Unassembled WGS sequence"/>
</dbReference>
<reference evidence="1 2" key="1">
    <citation type="submission" date="2018-06" db="EMBL/GenBank/DDBJ databases">
        <authorList>
            <consortium name="Pathogen Informatics"/>
            <person name="Doyle S."/>
        </authorList>
    </citation>
    <scope>NUCLEOTIDE SEQUENCE [LARGE SCALE GENOMIC DNA]</scope>
    <source>
        <strain evidence="1 2">NCTC6133</strain>
    </source>
</reference>
<evidence type="ECO:0000313" key="2">
    <source>
        <dbReference type="Proteomes" id="UP000255091"/>
    </source>
</evidence>
<protein>
    <submittedName>
        <fullName evidence="1">Transcriptional activator RinB</fullName>
    </submittedName>
</protein>
<organism evidence="1 2">
    <name type="scientific">Staphylococcus aureus</name>
    <dbReference type="NCBI Taxonomy" id="1280"/>
    <lineage>
        <taxon>Bacteria</taxon>
        <taxon>Bacillati</taxon>
        <taxon>Bacillota</taxon>
        <taxon>Bacilli</taxon>
        <taxon>Bacillales</taxon>
        <taxon>Staphylococcaceae</taxon>
        <taxon>Staphylococcus</taxon>
    </lineage>
</organism>
<name>A0A380DV74_STAAU</name>